<sequence>MNENSDFSFEKKNNNIQHQLMSKILPPSSANNLTYGSQVVTGDGTIALDLVVVIDTSGSMSDESSDLSKDIDIAIQKALENCPSKLRVTFLGIEGTWDDTKFDQSASDYLKALGVPESRLQARKPFKEADGRDHAGNKEDLCRAVIDLSKHFDWRDGARRAIFVLGDEGMEGGGGILTNAAKIKNDEAIAVAQQEKVKVYTYQGTPDDSATNLDRFPSVADRDRVTKEYIRLAEQTGGRSYIYTTGIANFSLVLQEILCDSLTLPNIPKPNEKTSSCSQVCAQFTSIMSTVNTLAGIVNKAIDSCCKEEWNNHHILVKDRDC</sequence>
<dbReference type="Proteomes" id="UP000464700">
    <property type="component" value="Chromosome"/>
</dbReference>
<evidence type="ECO:0000313" key="3">
    <source>
        <dbReference type="Proteomes" id="UP000464700"/>
    </source>
</evidence>
<name>A0A6I7D4A0_9GAMM</name>
<dbReference type="AlphaFoldDB" id="A0A6I7D4A0"/>
<dbReference type="PROSITE" id="PS50234">
    <property type="entry name" value="VWFA"/>
    <property type="match status" value="1"/>
</dbReference>
<dbReference type="KEGG" id="pcol:F1325_09085"/>
<feature type="domain" description="VWFA" evidence="1">
    <location>
        <begin position="49"/>
        <end position="262"/>
    </location>
</feature>
<reference evidence="2 3" key="1">
    <citation type="submission" date="2019-09" db="EMBL/GenBank/DDBJ databases">
        <title>Emergence of a chromosome-mediated tetracycline resistance gene in Proteus strain.</title>
        <authorList>
            <person name="He D."/>
            <person name="Wang L."/>
        </authorList>
    </citation>
    <scope>NUCLEOTIDE SEQUENCE [LARGE SCALE GENOMIC DNA]</scope>
    <source>
        <strain evidence="2 3">T60</strain>
    </source>
</reference>
<proteinExistence type="predicted"/>
<evidence type="ECO:0000259" key="1">
    <source>
        <dbReference type="PROSITE" id="PS50234"/>
    </source>
</evidence>
<dbReference type="InterPro" id="IPR002035">
    <property type="entry name" value="VWF_A"/>
</dbReference>
<keyword evidence="3" id="KW-1185">Reference proteome</keyword>
<evidence type="ECO:0000313" key="2">
    <source>
        <dbReference type="EMBL" id="QHN10609.1"/>
    </source>
</evidence>
<protein>
    <submittedName>
        <fullName evidence="2">VWA domain-containing protein</fullName>
    </submittedName>
</protein>
<organism evidence="2 3">
    <name type="scientific">Proteus columbae</name>
    <dbReference type="NCBI Taxonomy" id="1987580"/>
    <lineage>
        <taxon>Bacteria</taxon>
        <taxon>Pseudomonadati</taxon>
        <taxon>Pseudomonadota</taxon>
        <taxon>Gammaproteobacteria</taxon>
        <taxon>Enterobacterales</taxon>
        <taxon>Morganellaceae</taxon>
        <taxon>Proteus</taxon>
    </lineage>
</organism>
<accession>A0A6I7D4A0</accession>
<gene>
    <name evidence="2" type="ORF">F1325_09085</name>
</gene>
<dbReference type="EMBL" id="CP043925">
    <property type="protein sequence ID" value="QHN10609.1"/>
    <property type="molecule type" value="Genomic_DNA"/>
</dbReference>
<dbReference type="Gene3D" id="3.40.50.410">
    <property type="entry name" value="von Willebrand factor, type A domain"/>
    <property type="match status" value="1"/>
</dbReference>
<dbReference type="RefSeq" id="WP_109374002.1">
    <property type="nucleotide sequence ID" value="NZ_CP043925.1"/>
</dbReference>
<dbReference type="InterPro" id="IPR036465">
    <property type="entry name" value="vWFA_dom_sf"/>
</dbReference>
<dbReference type="SUPFAM" id="SSF53300">
    <property type="entry name" value="vWA-like"/>
    <property type="match status" value="1"/>
</dbReference>